<accession>X1IFN7</accession>
<evidence type="ECO:0000313" key="2">
    <source>
        <dbReference type="EMBL" id="GAH56388.1"/>
    </source>
</evidence>
<dbReference type="Gene3D" id="3.40.50.150">
    <property type="entry name" value="Vaccinia Virus protein VP39"/>
    <property type="match status" value="1"/>
</dbReference>
<reference evidence="2" key="1">
    <citation type="journal article" date="2014" name="Front. Microbiol.">
        <title>High frequency of phylogenetically diverse reductive dehalogenase-homologous genes in deep subseafloor sedimentary metagenomes.</title>
        <authorList>
            <person name="Kawai M."/>
            <person name="Futagami T."/>
            <person name="Toyoda A."/>
            <person name="Takaki Y."/>
            <person name="Nishi S."/>
            <person name="Hori S."/>
            <person name="Arai W."/>
            <person name="Tsubouchi T."/>
            <person name="Morono Y."/>
            <person name="Uchiyama I."/>
            <person name="Ito T."/>
            <person name="Fujiyama A."/>
            <person name="Inagaki F."/>
            <person name="Takami H."/>
        </authorList>
    </citation>
    <scope>NUCLEOTIDE SEQUENCE</scope>
    <source>
        <strain evidence="2">Expedition CK06-06</strain>
    </source>
</reference>
<gene>
    <name evidence="2" type="ORF">S03H2_36496</name>
</gene>
<feature type="domain" description="Methyltransferase" evidence="1">
    <location>
        <begin position="44"/>
        <end position="152"/>
    </location>
</feature>
<dbReference type="EMBL" id="BARU01022402">
    <property type="protein sequence ID" value="GAH56388.1"/>
    <property type="molecule type" value="Genomic_DNA"/>
</dbReference>
<dbReference type="CDD" id="cd02440">
    <property type="entry name" value="AdoMet_MTases"/>
    <property type="match status" value="1"/>
</dbReference>
<proteinExistence type="predicted"/>
<dbReference type="PANTHER" id="PTHR43464:SF23">
    <property type="entry name" value="JUVENILE HORMONE ACID O-METHYLTRANSFERASE"/>
    <property type="match status" value="1"/>
</dbReference>
<dbReference type="GO" id="GO:0010420">
    <property type="term" value="F:polyprenyldihydroxybenzoate methyltransferase activity"/>
    <property type="evidence" value="ECO:0007669"/>
    <property type="project" value="TreeGrafter"/>
</dbReference>
<protein>
    <recommendedName>
        <fullName evidence="1">Methyltransferase domain-containing protein</fullName>
    </recommendedName>
</protein>
<sequence length="197" mass="21401">MAAAAAGRGGAGEICPSHRVLRFDNALRRLFCNPAKMFCPYVRAGMKVMDVGCGAGFNCLGLARLVGDEGTVIAVDLQPELLSILEARARKAGFSRRIRTHRCEADNIGVSEPVDFVNAFWMVHETPDAERLLRQVSTCLSPGGHLFVAEPWFHVSSEKFQRLAGTAGGLGLEMVARPRVWFSRAVVLRRNGDGCSA</sequence>
<comment type="caution">
    <text evidence="2">The sequence shown here is derived from an EMBL/GenBank/DDBJ whole genome shotgun (WGS) entry which is preliminary data.</text>
</comment>
<dbReference type="PANTHER" id="PTHR43464">
    <property type="entry name" value="METHYLTRANSFERASE"/>
    <property type="match status" value="1"/>
</dbReference>
<dbReference type="InterPro" id="IPR029063">
    <property type="entry name" value="SAM-dependent_MTases_sf"/>
</dbReference>
<dbReference type="InterPro" id="IPR025714">
    <property type="entry name" value="Methyltranfer_dom"/>
</dbReference>
<organism evidence="2">
    <name type="scientific">marine sediment metagenome</name>
    <dbReference type="NCBI Taxonomy" id="412755"/>
    <lineage>
        <taxon>unclassified sequences</taxon>
        <taxon>metagenomes</taxon>
        <taxon>ecological metagenomes</taxon>
    </lineage>
</organism>
<dbReference type="AlphaFoldDB" id="X1IFN7"/>
<name>X1IFN7_9ZZZZ</name>
<evidence type="ECO:0000259" key="1">
    <source>
        <dbReference type="Pfam" id="PF13847"/>
    </source>
</evidence>
<dbReference type="SUPFAM" id="SSF53335">
    <property type="entry name" value="S-adenosyl-L-methionine-dependent methyltransferases"/>
    <property type="match status" value="1"/>
</dbReference>
<dbReference type="Pfam" id="PF13847">
    <property type="entry name" value="Methyltransf_31"/>
    <property type="match status" value="1"/>
</dbReference>